<keyword evidence="4 11" id="KW-0812">Transmembrane</keyword>
<proteinExistence type="inferred from homology"/>
<dbReference type="GO" id="GO:0070588">
    <property type="term" value="P:calcium ion transmembrane transport"/>
    <property type="evidence" value="ECO:0007669"/>
    <property type="project" value="TreeGrafter"/>
</dbReference>
<keyword evidence="7 11" id="KW-0472">Membrane</keyword>
<evidence type="ECO:0000256" key="8">
    <source>
        <dbReference type="ARBA" id="ARBA00023286"/>
    </source>
</evidence>
<evidence type="ECO:0000256" key="1">
    <source>
        <dbReference type="ARBA" id="ARBA00004308"/>
    </source>
</evidence>
<evidence type="ECO:0008006" key="13">
    <source>
        <dbReference type="Google" id="ProtNLM"/>
    </source>
</evidence>
<dbReference type="InterPro" id="IPR027309">
    <property type="entry name" value="P2X_extracellular_dom_sf"/>
</dbReference>
<accession>A0A7S2TPR3</accession>
<dbReference type="GO" id="GO:0015267">
    <property type="term" value="F:channel activity"/>
    <property type="evidence" value="ECO:0007669"/>
    <property type="project" value="UniProtKB-ARBA"/>
</dbReference>
<evidence type="ECO:0000256" key="9">
    <source>
        <dbReference type="ARBA" id="ARBA00023303"/>
    </source>
</evidence>
<keyword evidence="3" id="KW-0813">Transport</keyword>
<feature type="transmembrane region" description="Helical" evidence="11">
    <location>
        <begin position="143"/>
        <end position="168"/>
    </location>
</feature>
<comment type="similarity">
    <text evidence="2">Belongs to the P2X receptor family.</text>
</comment>
<feature type="region of interest" description="Disordered" evidence="10">
    <location>
        <begin position="220"/>
        <end position="241"/>
    </location>
</feature>
<dbReference type="PANTHER" id="PTHR10125:SF31">
    <property type="entry name" value="P2X RECEPTOR E"/>
    <property type="match status" value="1"/>
</dbReference>
<dbReference type="GO" id="GO:0016020">
    <property type="term" value="C:membrane"/>
    <property type="evidence" value="ECO:0007669"/>
    <property type="project" value="TreeGrafter"/>
</dbReference>
<evidence type="ECO:0000256" key="2">
    <source>
        <dbReference type="ARBA" id="ARBA00009848"/>
    </source>
</evidence>
<evidence type="ECO:0000256" key="4">
    <source>
        <dbReference type="ARBA" id="ARBA00022692"/>
    </source>
</evidence>
<organism evidence="12">
    <name type="scientific">Lotharella oceanica</name>
    <dbReference type="NCBI Taxonomy" id="641309"/>
    <lineage>
        <taxon>Eukaryota</taxon>
        <taxon>Sar</taxon>
        <taxon>Rhizaria</taxon>
        <taxon>Cercozoa</taxon>
        <taxon>Chlorarachniophyceae</taxon>
        <taxon>Lotharella</taxon>
    </lineage>
</organism>
<evidence type="ECO:0000256" key="6">
    <source>
        <dbReference type="ARBA" id="ARBA00023065"/>
    </source>
</evidence>
<keyword evidence="9" id="KW-0407">Ion channel</keyword>
<dbReference type="Gene3D" id="2.60.490.10">
    <property type="entry name" value="atp-gated p2x4 ion channel domain"/>
    <property type="match status" value="1"/>
</dbReference>
<evidence type="ECO:0000256" key="5">
    <source>
        <dbReference type="ARBA" id="ARBA00022989"/>
    </source>
</evidence>
<name>A0A7S2TPR3_9EUKA</name>
<evidence type="ECO:0000256" key="7">
    <source>
        <dbReference type="ARBA" id="ARBA00023136"/>
    </source>
</evidence>
<evidence type="ECO:0000256" key="3">
    <source>
        <dbReference type="ARBA" id="ARBA00022448"/>
    </source>
</evidence>
<protein>
    <recommendedName>
        <fullName evidence="13">Purinergic receptor</fullName>
    </recommendedName>
</protein>
<evidence type="ECO:0000256" key="11">
    <source>
        <dbReference type="SAM" id="Phobius"/>
    </source>
</evidence>
<keyword evidence="5 11" id="KW-1133">Transmembrane helix</keyword>
<dbReference type="AlphaFoldDB" id="A0A7S2TPR3"/>
<comment type="subcellular location">
    <subcellularLocation>
        <location evidence="1">Endomembrane system</location>
    </subcellularLocation>
</comment>
<evidence type="ECO:0000313" key="12">
    <source>
        <dbReference type="EMBL" id="CAD9763824.1"/>
    </source>
</evidence>
<keyword evidence="6" id="KW-0406">Ion transport</keyword>
<dbReference type="InterPro" id="IPR059116">
    <property type="entry name" value="P2X_receptor"/>
</dbReference>
<dbReference type="EMBL" id="HBHP01015891">
    <property type="protein sequence ID" value="CAD9763824.1"/>
    <property type="molecule type" value="Transcribed_RNA"/>
</dbReference>
<dbReference type="Pfam" id="PF00864">
    <property type="entry name" value="P2X_receptor"/>
    <property type="match status" value="1"/>
</dbReference>
<dbReference type="PANTHER" id="PTHR10125">
    <property type="entry name" value="P2X PURINOCEPTOR"/>
    <property type="match status" value="1"/>
</dbReference>
<reference evidence="12" key="1">
    <citation type="submission" date="2021-01" db="EMBL/GenBank/DDBJ databases">
        <authorList>
            <person name="Corre E."/>
            <person name="Pelletier E."/>
            <person name="Niang G."/>
            <person name="Scheremetjew M."/>
            <person name="Finn R."/>
            <person name="Kale V."/>
            <person name="Holt S."/>
            <person name="Cochrane G."/>
            <person name="Meng A."/>
            <person name="Brown T."/>
            <person name="Cohen L."/>
        </authorList>
    </citation>
    <scope>NUCLEOTIDE SEQUENCE</scope>
    <source>
        <strain evidence="12">CCMP622</strain>
    </source>
</reference>
<sequence length="241" mass="27218">MIREDQKNLLYGIRNFSVFIRLNVQFPAFGITLTTGKTPSPGLSLFLISDMISNACNGQACDFEDIRQRGAVLLAKAEYNCDEDTNEKDCYPDWEFSRIDEGDGFNFRTVQYTDDSGKERILRKMYGIRVVVKIYGQAGKFNIVNLLVALGAGLGLLSVASITADFLLQNCWPKREKFLHDKFCTVDLETMNQSNMSLNNPGESPYPESKLEYNLMRKESNRDMAGEVPNPLLLAAHDDDE</sequence>
<keyword evidence="8" id="KW-1071">Ligand-gated ion channel</keyword>
<evidence type="ECO:0000256" key="10">
    <source>
        <dbReference type="SAM" id="MobiDB-lite"/>
    </source>
</evidence>
<dbReference type="GO" id="GO:0012505">
    <property type="term" value="C:endomembrane system"/>
    <property type="evidence" value="ECO:0007669"/>
    <property type="project" value="UniProtKB-SubCell"/>
</dbReference>
<gene>
    <name evidence="12" type="ORF">LSP00402_LOCUS9860</name>
</gene>
<dbReference type="GO" id="GO:0007165">
    <property type="term" value="P:signal transduction"/>
    <property type="evidence" value="ECO:0007669"/>
    <property type="project" value="UniProtKB-ARBA"/>
</dbReference>